<dbReference type="GO" id="GO:0016413">
    <property type="term" value="F:O-acetyltransferase activity"/>
    <property type="evidence" value="ECO:0007669"/>
    <property type="project" value="InterPro"/>
</dbReference>
<sequence>MSFCVRYCYALLVLCLVITSLYVVNGHCERQSCDIFSGSWVYDQSYPIYSSASCPFIDKEFDCLKNGRPDRQYLQYRWKPYDCELPRFNGLEFLEKFKGKRIMFVGDSITFNQWQSFTCMLHTAVKQPEYHLTSDGVMSSFTFPEHDVSVMYQRNVFLVDVVKEDIGDVLKLDSIEGSRAWEGIDMLVFNTWHWWHHTGSAQPWTYIQEGKQVYQDMDRFVAFEKGLTTWGNWVDSKVDTERTKVVYVGTSPEHTNGDDWNEPNANCYQKKEPLSGSKYPGGPHPTENIVQRVLEKMSKPITYLDITALSQERVDGHPSTYGSYYGSKVPGDCSHWCVAGVPDTWNELLYGALI</sequence>
<proteinExistence type="inferred from homology"/>
<feature type="chain" id="PRO_5029606266" evidence="7">
    <location>
        <begin position="27"/>
        <end position="354"/>
    </location>
</feature>
<organism evidence="10 11">
    <name type="scientific">Thalictrum thalictroides</name>
    <name type="common">Rue-anemone</name>
    <name type="synonym">Anemone thalictroides</name>
    <dbReference type="NCBI Taxonomy" id="46969"/>
    <lineage>
        <taxon>Eukaryota</taxon>
        <taxon>Viridiplantae</taxon>
        <taxon>Streptophyta</taxon>
        <taxon>Embryophyta</taxon>
        <taxon>Tracheophyta</taxon>
        <taxon>Spermatophyta</taxon>
        <taxon>Magnoliopsida</taxon>
        <taxon>Ranunculales</taxon>
        <taxon>Ranunculaceae</taxon>
        <taxon>Thalictroideae</taxon>
        <taxon>Thalictrum</taxon>
    </lineage>
</organism>
<evidence type="ECO:0000259" key="9">
    <source>
        <dbReference type="Pfam" id="PF14416"/>
    </source>
</evidence>
<dbReference type="InterPro" id="IPR029962">
    <property type="entry name" value="TBL"/>
</dbReference>
<comment type="subcellular location">
    <subcellularLocation>
        <location evidence="1">Membrane</location>
        <topology evidence="1">Single-pass membrane protein</topology>
    </subcellularLocation>
</comment>
<dbReference type="Pfam" id="PF14416">
    <property type="entry name" value="PMR5N"/>
    <property type="match status" value="1"/>
</dbReference>
<comment type="similarity">
    <text evidence="2">Belongs to the PC-esterase family. TBL subfamily.</text>
</comment>
<dbReference type="InterPro" id="IPR025846">
    <property type="entry name" value="TBL_N"/>
</dbReference>
<evidence type="ECO:0000256" key="2">
    <source>
        <dbReference type="ARBA" id="ARBA00007727"/>
    </source>
</evidence>
<feature type="domain" description="Trichome birefringence-like C-terminal" evidence="8">
    <location>
        <begin position="85"/>
        <end position="350"/>
    </location>
</feature>
<accession>A0A7J6USX2</accession>
<evidence type="ECO:0000256" key="5">
    <source>
        <dbReference type="ARBA" id="ARBA00022989"/>
    </source>
</evidence>
<dbReference type="EMBL" id="JABWDY010043765">
    <property type="protein sequence ID" value="KAF5175639.1"/>
    <property type="molecule type" value="Genomic_DNA"/>
</dbReference>
<evidence type="ECO:0000256" key="4">
    <source>
        <dbReference type="ARBA" id="ARBA00022968"/>
    </source>
</evidence>
<dbReference type="GO" id="GO:0016020">
    <property type="term" value="C:membrane"/>
    <property type="evidence" value="ECO:0007669"/>
    <property type="project" value="UniProtKB-SubCell"/>
</dbReference>
<dbReference type="InterPro" id="IPR026057">
    <property type="entry name" value="TBL_C"/>
</dbReference>
<gene>
    <name evidence="10" type="ORF">FRX31_034774</name>
</gene>
<protein>
    <submittedName>
        <fullName evidence="10">Trichome birefringence</fullName>
    </submittedName>
</protein>
<evidence type="ECO:0000256" key="7">
    <source>
        <dbReference type="SAM" id="SignalP"/>
    </source>
</evidence>
<evidence type="ECO:0000256" key="3">
    <source>
        <dbReference type="ARBA" id="ARBA00022692"/>
    </source>
</evidence>
<name>A0A7J6USX2_THATH</name>
<feature type="domain" description="Trichome birefringence-like N-terminal" evidence="9">
    <location>
        <begin position="31"/>
        <end position="84"/>
    </location>
</feature>
<dbReference type="Proteomes" id="UP000554482">
    <property type="component" value="Unassembled WGS sequence"/>
</dbReference>
<dbReference type="AlphaFoldDB" id="A0A7J6USX2"/>
<reference evidence="10 11" key="1">
    <citation type="submission" date="2020-06" db="EMBL/GenBank/DDBJ databases">
        <title>Transcriptomic and genomic resources for Thalictrum thalictroides and T. hernandezii: Facilitating candidate gene discovery in an emerging model plant lineage.</title>
        <authorList>
            <person name="Arias T."/>
            <person name="Riano-Pachon D.M."/>
            <person name="Di Stilio V.S."/>
        </authorList>
    </citation>
    <scope>NUCLEOTIDE SEQUENCE [LARGE SCALE GENOMIC DNA]</scope>
    <source>
        <strain evidence="11">cv. WT478/WT964</strain>
        <tissue evidence="10">Leaves</tissue>
    </source>
</reference>
<dbReference type="GO" id="GO:0005794">
    <property type="term" value="C:Golgi apparatus"/>
    <property type="evidence" value="ECO:0007669"/>
    <property type="project" value="TreeGrafter"/>
</dbReference>
<feature type="signal peptide" evidence="7">
    <location>
        <begin position="1"/>
        <end position="26"/>
    </location>
</feature>
<dbReference type="OrthoDB" id="630188at2759"/>
<dbReference type="PANTHER" id="PTHR32285:SF42">
    <property type="entry name" value="PROTEIN TRICHOME BIREFRINGENCE-LIKE 37"/>
    <property type="match status" value="1"/>
</dbReference>
<evidence type="ECO:0000259" key="8">
    <source>
        <dbReference type="Pfam" id="PF13839"/>
    </source>
</evidence>
<keyword evidence="7" id="KW-0732">Signal</keyword>
<dbReference type="PANTHER" id="PTHR32285">
    <property type="entry name" value="PROTEIN TRICHOME BIREFRINGENCE-LIKE 9-RELATED"/>
    <property type="match status" value="1"/>
</dbReference>
<keyword evidence="6" id="KW-0472">Membrane</keyword>
<keyword evidence="5" id="KW-1133">Transmembrane helix</keyword>
<keyword evidence="11" id="KW-1185">Reference proteome</keyword>
<keyword evidence="4" id="KW-0735">Signal-anchor</keyword>
<keyword evidence="3" id="KW-0812">Transmembrane</keyword>
<evidence type="ECO:0000256" key="6">
    <source>
        <dbReference type="ARBA" id="ARBA00023136"/>
    </source>
</evidence>
<dbReference type="Pfam" id="PF13839">
    <property type="entry name" value="PC-Esterase"/>
    <property type="match status" value="1"/>
</dbReference>
<evidence type="ECO:0000313" key="10">
    <source>
        <dbReference type="EMBL" id="KAF5175639.1"/>
    </source>
</evidence>
<evidence type="ECO:0000313" key="11">
    <source>
        <dbReference type="Proteomes" id="UP000554482"/>
    </source>
</evidence>
<evidence type="ECO:0000256" key="1">
    <source>
        <dbReference type="ARBA" id="ARBA00004167"/>
    </source>
</evidence>
<comment type="caution">
    <text evidence="10">The sequence shown here is derived from an EMBL/GenBank/DDBJ whole genome shotgun (WGS) entry which is preliminary data.</text>
</comment>